<keyword evidence="14" id="KW-1185">Reference proteome</keyword>
<keyword evidence="3" id="KW-0964">Secreted</keyword>
<feature type="compositionally biased region" description="Basic and acidic residues" evidence="12">
    <location>
        <begin position="105"/>
        <end position="139"/>
    </location>
</feature>
<evidence type="ECO:0000256" key="3">
    <source>
        <dbReference type="ARBA" id="ARBA00022525"/>
    </source>
</evidence>
<feature type="compositionally biased region" description="Basic and acidic residues" evidence="12">
    <location>
        <begin position="667"/>
        <end position="684"/>
    </location>
</feature>
<dbReference type="GO" id="GO:0030141">
    <property type="term" value="C:secretory granule"/>
    <property type="evidence" value="ECO:0007669"/>
    <property type="project" value="InterPro"/>
</dbReference>
<comment type="subcellular location">
    <subcellularLocation>
        <location evidence="1">Secreted</location>
    </subcellularLocation>
</comment>
<feature type="compositionally biased region" description="Basic and acidic residues" evidence="12">
    <location>
        <begin position="324"/>
        <end position="336"/>
    </location>
</feature>
<evidence type="ECO:0000256" key="10">
    <source>
        <dbReference type="ARBA" id="ARBA00042410"/>
    </source>
</evidence>
<evidence type="ECO:0000256" key="6">
    <source>
        <dbReference type="ARBA" id="ARBA00022685"/>
    </source>
</evidence>
<dbReference type="GO" id="GO:0005615">
    <property type="term" value="C:extracellular space"/>
    <property type="evidence" value="ECO:0007669"/>
    <property type="project" value="TreeGrafter"/>
</dbReference>
<dbReference type="AlphaFoldDB" id="A0A852J3B0"/>
<feature type="compositionally biased region" description="Acidic residues" evidence="12">
    <location>
        <begin position="525"/>
        <end position="537"/>
    </location>
</feature>
<reference evidence="13" key="1">
    <citation type="submission" date="2020-02" db="EMBL/GenBank/DDBJ databases">
        <title>Bird 10,000 Genomes (B10K) Project - Family phase.</title>
        <authorList>
            <person name="Zhang G."/>
        </authorList>
    </citation>
    <scope>NUCLEOTIDE SEQUENCE</scope>
    <source>
        <strain evidence="13">B10K-DU-002-37</strain>
        <tissue evidence="13">Muscle</tissue>
    </source>
</reference>
<feature type="compositionally biased region" description="Basic and acidic residues" evidence="12">
    <location>
        <begin position="277"/>
        <end position="302"/>
    </location>
</feature>
<feature type="compositionally biased region" description="Basic and acidic residues" evidence="12">
    <location>
        <begin position="366"/>
        <end position="465"/>
    </location>
</feature>
<feature type="compositionally biased region" description="Basic and acidic residues" evidence="12">
    <location>
        <begin position="484"/>
        <end position="497"/>
    </location>
</feature>
<feature type="non-terminal residue" evidence="13">
    <location>
        <position position="693"/>
    </location>
</feature>
<evidence type="ECO:0000313" key="13">
    <source>
        <dbReference type="EMBL" id="NXX48755.1"/>
    </source>
</evidence>
<feature type="region of interest" description="Disordered" evidence="12">
    <location>
        <begin position="94"/>
        <end position="544"/>
    </location>
</feature>
<comment type="subunit">
    <text evidence="11">Interacts with ITPR1 in the secretory granules.</text>
</comment>
<feature type="compositionally biased region" description="Basic and acidic residues" evidence="12">
    <location>
        <begin position="344"/>
        <end position="354"/>
    </location>
</feature>
<evidence type="ECO:0000256" key="2">
    <source>
        <dbReference type="ARBA" id="ARBA00005723"/>
    </source>
</evidence>
<keyword evidence="8" id="KW-0325">Glycoprotein</keyword>
<dbReference type="PANTHER" id="PTHR10583:SF4">
    <property type="entry name" value="SECRETOGRANIN-1"/>
    <property type="match status" value="1"/>
</dbReference>
<organism evidence="13 14">
    <name type="scientific">Tricholaema leucomelas</name>
    <name type="common">pied barbet</name>
    <dbReference type="NCBI Taxonomy" id="240729"/>
    <lineage>
        <taxon>Eukaryota</taxon>
        <taxon>Metazoa</taxon>
        <taxon>Chordata</taxon>
        <taxon>Craniata</taxon>
        <taxon>Vertebrata</taxon>
        <taxon>Euteleostomi</taxon>
        <taxon>Archelosauria</taxon>
        <taxon>Archosauria</taxon>
        <taxon>Dinosauria</taxon>
        <taxon>Saurischia</taxon>
        <taxon>Theropoda</taxon>
        <taxon>Coelurosauria</taxon>
        <taxon>Aves</taxon>
        <taxon>Neognathae</taxon>
        <taxon>Neoaves</taxon>
        <taxon>Telluraves</taxon>
        <taxon>Coraciimorphae</taxon>
        <taxon>Piciformes</taxon>
        <taxon>Lybiidae</taxon>
        <taxon>Tricholaema lacrymosa</taxon>
    </lineage>
</organism>
<comment type="similarity">
    <text evidence="2">Belongs to the chromogranin/secretogranin protein family.</text>
</comment>
<dbReference type="Pfam" id="PF01271">
    <property type="entry name" value="Granin"/>
    <property type="match status" value="1"/>
</dbReference>
<keyword evidence="6" id="KW-0165">Cleavage on pair of basic residues</keyword>
<sequence>HSTQSYFCLCSGTMEGEEMSPSHCSEESSGLDLPSACGLLEHFLPPPGSENSEELFASVDTFPSLSTGKSFCTYSVFRQSIVTECIVEVLSNALSKPNAPPINPDCKEILKKDGRNDRERSENNQPEMRRLKDTAETAKHLPGSMEEEHRQAEEERKESMKGSDEKKLAQEEDKSKEEKTGHHAAVEEEELHREEKKHYQEIREEKSYQSEEESQDSQGRAKEVELAVLNKKSPSEGMSAEEPPAGGEQRPTGRWRSGEARQSPYKRVPEGEEGEAEEGRSEKPHQESKEGDFSHQQQRAESEESEEMEEEKPPYSPRRYGKHRVGDSSEEERGPGGEEEESKTEETHVWDKRNQHQKQQEASQQQREEESGSHRRHGSEEVEEKRRVGQGAEEYRERWRHSEESSEEESHRQREDSDERWREERRPRDSAQEAWRHGLERRTHLGGESRQELDRHLGGSSKEKQQGGSSSEASEEEGLQKAFGGERRAEARTHHSTGDSVEQLRYLGNGQEQEEVEKQHQSNEQMEDEEDEEEDVEEGRYAEREGYRSRFPVESKKRTAAAYSQLYPLLWWKSRHLEKREGTGEQLLEGKEGRPGLAEQRLFPEYDYYEWWEKQQPHQGALRQGHPQQKSPSIGSRVPAKRQHKVEQLTQLLSYRKKAAEFPELYTSREDTRRRQASRSDRNLSQRPLTEEE</sequence>
<protein>
    <recommendedName>
        <fullName evidence="9">Secretogranin-1</fullName>
    </recommendedName>
    <alternativeName>
        <fullName evidence="10">Chromogranin-B</fullName>
    </alternativeName>
</protein>
<keyword evidence="7" id="KW-0654">Proteoglycan</keyword>
<proteinExistence type="inferred from homology"/>
<dbReference type="InterPro" id="IPR001990">
    <property type="entry name" value="Granin"/>
</dbReference>
<dbReference type="Proteomes" id="UP000627253">
    <property type="component" value="Unassembled WGS sequence"/>
</dbReference>
<feature type="region of interest" description="Disordered" evidence="12">
    <location>
        <begin position="616"/>
        <end position="645"/>
    </location>
</feature>
<evidence type="ECO:0000256" key="8">
    <source>
        <dbReference type="ARBA" id="ARBA00023180"/>
    </source>
</evidence>
<evidence type="ECO:0000256" key="12">
    <source>
        <dbReference type="SAM" id="MobiDB-lite"/>
    </source>
</evidence>
<dbReference type="InterPro" id="IPR001819">
    <property type="entry name" value="Chromogranin_AB"/>
</dbReference>
<feature type="compositionally biased region" description="Basic and acidic residues" evidence="12">
    <location>
        <begin position="146"/>
        <end position="209"/>
    </location>
</feature>
<evidence type="ECO:0000256" key="4">
    <source>
        <dbReference type="ARBA" id="ARBA00022553"/>
    </source>
</evidence>
<evidence type="ECO:0000256" key="9">
    <source>
        <dbReference type="ARBA" id="ARBA00039221"/>
    </source>
</evidence>
<evidence type="ECO:0000313" key="14">
    <source>
        <dbReference type="Proteomes" id="UP000627253"/>
    </source>
</evidence>
<evidence type="ECO:0000256" key="7">
    <source>
        <dbReference type="ARBA" id="ARBA00022974"/>
    </source>
</evidence>
<dbReference type="PANTHER" id="PTHR10583">
    <property type="entry name" value="CHROMOGRANIN"/>
    <property type="match status" value="1"/>
</dbReference>
<evidence type="ECO:0000256" key="11">
    <source>
        <dbReference type="ARBA" id="ARBA00044763"/>
    </source>
</evidence>
<keyword evidence="4" id="KW-0597">Phosphoprotein</keyword>
<evidence type="ECO:0000256" key="5">
    <source>
        <dbReference type="ARBA" id="ARBA00022641"/>
    </source>
</evidence>
<comment type="caution">
    <text evidence="13">The sequence shown here is derived from an EMBL/GenBank/DDBJ whole genome shotgun (WGS) entry which is preliminary data.</text>
</comment>
<name>A0A852J3B0_9PICI</name>
<feature type="non-terminal residue" evidence="13">
    <location>
        <position position="1"/>
    </location>
</feature>
<feature type="region of interest" description="Disordered" evidence="12">
    <location>
        <begin position="664"/>
        <end position="693"/>
    </location>
</feature>
<gene>
    <name evidence="13" type="primary">Chgb</name>
    <name evidence="13" type="ORF">TRILEU_R00387</name>
</gene>
<evidence type="ECO:0000256" key="1">
    <source>
        <dbReference type="ARBA" id="ARBA00004613"/>
    </source>
</evidence>
<dbReference type="EMBL" id="WAAF01016613">
    <property type="protein sequence ID" value="NXX48755.1"/>
    <property type="molecule type" value="Genomic_DNA"/>
</dbReference>
<dbReference type="PRINTS" id="PR00659">
    <property type="entry name" value="CHROMOGRANIN"/>
</dbReference>
<dbReference type="OrthoDB" id="9907623at2759"/>
<keyword evidence="5" id="KW-0765">Sulfation</keyword>
<accession>A0A852J3B0</accession>